<feature type="transmembrane region" description="Helical" evidence="14">
    <location>
        <begin position="73"/>
        <end position="90"/>
    </location>
</feature>
<evidence type="ECO:0000256" key="6">
    <source>
        <dbReference type="ARBA" id="ARBA00023002"/>
    </source>
</evidence>
<dbReference type="GO" id="GO:0005789">
    <property type="term" value="C:endoplasmic reticulum membrane"/>
    <property type="evidence" value="ECO:0007669"/>
    <property type="project" value="UniProtKB-SubCell"/>
</dbReference>
<dbReference type="GO" id="GO:0008610">
    <property type="term" value="P:lipid biosynthetic process"/>
    <property type="evidence" value="ECO:0007669"/>
    <property type="project" value="InterPro"/>
</dbReference>
<dbReference type="PANTHER" id="PTHR21624:SF1">
    <property type="entry name" value="ALKYLGLYCEROL MONOOXYGENASE"/>
    <property type="match status" value="1"/>
</dbReference>
<keyword evidence="7" id="KW-0408">Iron</keyword>
<feature type="transmembrane region" description="Helical" evidence="14">
    <location>
        <begin position="420"/>
        <end position="438"/>
    </location>
</feature>
<dbReference type="InterPro" id="IPR056853">
    <property type="entry name" value="AGMP_C"/>
</dbReference>
<comment type="cofactor">
    <cofactor evidence="1">
        <name>Fe cation</name>
        <dbReference type="ChEBI" id="CHEBI:24875"/>
    </cofactor>
</comment>
<dbReference type="InParanoid" id="A0A482WKX7"/>
<organism evidence="17 18">
    <name type="scientific">Laodelphax striatellus</name>
    <name type="common">Small brown planthopper</name>
    <name type="synonym">Delphax striatella</name>
    <dbReference type="NCBI Taxonomy" id="195883"/>
    <lineage>
        <taxon>Eukaryota</taxon>
        <taxon>Metazoa</taxon>
        <taxon>Ecdysozoa</taxon>
        <taxon>Arthropoda</taxon>
        <taxon>Hexapoda</taxon>
        <taxon>Insecta</taxon>
        <taxon>Pterygota</taxon>
        <taxon>Neoptera</taxon>
        <taxon>Paraneoptera</taxon>
        <taxon>Hemiptera</taxon>
        <taxon>Auchenorrhyncha</taxon>
        <taxon>Fulgoroidea</taxon>
        <taxon>Delphacidae</taxon>
        <taxon>Criomorphinae</taxon>
        <taxon>Laodelphax</taxon>
    </lineage>
</organism>
<keyword evidence="5 14" id="KW-1133">Transmembrane helix</keyword>
<evidence type="ECO:0000256" key="10">
    <source>
        <dbReference type="ARBA" id="ARBA00038190"/>
    </source>
</evidence>
<dbReference type="Pfam" id="PF24858">
    <property type="entry name" value="AGMP_C"/>
    <property type="match status" value="1"/>
</dbReference>
<dbReference type="STRING" id="195883.A0A482WKX7"/>
<dbReference type="EC" id="1.14.16.5" evidence="11"/>
<dbReference type="OrthoDB" id="6354873at2759"/>
<feature type="domain" description="Alkylglycerol monooxygenase C-terminal" evidence="16">
    <location>
        <begin position="365"/>
        <end position="433"/>
    </location>
</feature>
<evidence type="ECO:0000256" key="5">
    <source>
        <dbReference type="ARBA" id="ARBA00022989"/>
    </source>
</evidence>
<name>A0A482WKX7_LAOST</name>
<dbReference type="PANTHER" id="PTHR21624">
    <property type="entry name" value="STEROL DESATURASE-RELATED PROTEIN"/>
    <property type="match status" value="1"/>
</dbReference>
<dbReference type="AlphaFoldDB" id="A0A482WKX7"/>
<dbReference type="GO" id="GO:0005506">
    <property type="term" value="F:iron ion binding"/>
    <property type="evidence" value="ECO:0007669"/>
    <property type="project" value="InterPro"/>
</dbReference>
<keyword evidence="9 14" id="KW-0472">Membrane</keyword>
<gene>
    <name evidence="17" type="ORF">LSTR_LSTR008954</name>
</gene>
<evidence type="ECO:0000313" key="17">
    <source>
        <dbReference type="EMBL" id="RZF33831.1"/>
    </source>
</evidence>
<evidence type="ECO:0000256" key="9">
    <source>
        <dbReference type="ARBA" id="ARBA00023136"/>
    </source>
</evidence>
<evidence type="ECO:0000256" key="2">
    <source>
        <dbReference type="ARBA" id="ARBA00004477"/>
    </source>
</evidence>
<keyword evidence="18" id="KW-1185">Reference proteome</keyword>
<feature type="transmembrane region" description="Helical" evidence="14">
    <location>
        <begin position="450"/>
        <end position="471"/>
    </location>
</feature>
<comment type="catalytic activity">
    <reaction evidence="13">
        <text>1-O-(1,2-saturated-alkyl)-sn-glycerol + (6R)-L-erythro-5,6,7,8-tetrahydrobiopterin + O2 = a 1-(1-hydroxyalkyl)-sn-glycerol + (6R)-L-erythro-6,7-dihydrobiopterin + H2O</text>
        <dbReference type="Rhea" id="RHEA:36255"/>
        <dbReference type="ChEBI" id="CHEBI:15377"/>
        <dbReference type="ChEBI" id="CHEBI:15379"/>
        <dbReference type="ChEBI" id="CHEBI:43120"/>
        <dbReference type="ChEBI" id="CHEBI:59560"/>
        <dbReference type="ChEBI" id="CHEBI:73418"/>
        <dbReference type="ChEBI" id="CHEBI:83957"/>
        <dbReference type="EC" id="1.14.16.5"/>
    </reaction>
</comment>
<evidence type="ECO:0000256" key="1">
    <source>
        <dbReference type="ARBA" id="ARBA00001962"/>
    </source>
</evidence>
<protein>
    <recommendedName>
        <fullName evidence="12">Alkylglycerol monooxygenase</fullName>
        <ecNumber evidence="11">1.14.16.5</ecNumber>
    </recommendedName>
</protein>
<evidence type="ECO:0000256" key="11">
    <source>
        <dbReference type="ARBA" id="ARBA00039026"/>
    </source>
</evidence>
<dbReference type="EMBL" id="QKKF02033231">
    <property type="protein sequence ID" value="RZF33831.1"/>
    <property type="molecule type" value="Genomic_DNA"/>
</dbReference>
<comment type="subcellular location">
    <subcellularLocation>
        <location evidence="2">Endoplasmic reticulum membrane</location>
        <topology evidence="2">Multi-pass membrane protein</topology>
    </subcellularLocation>
</comment>
<feature type="transmembrane region" description="Helical" evidence="14">
    <location>
        <begin position="393"/>
        <end position="413"/>
    </location>
</feature>
<sequence>MLCDSCEVDDSHETADVGNFSVAFFLKQEIEHASNNILRSDWLTGAGRLFYLVDPATTAYKNYRDVPPFFRQAWPYFLTFILIENIILWLKKKPTMRLNDGITSISHGILQECGRLLFRGGESALYVYIYENYRLMELPWDSPLTWYIAAIGVDFCYYWVHRASHEIHIFWAQHQVHHSSEDYNLTVGLRQSVLQGWCGFAFYLPMALFVPPAQFLTHQQFNLMYQFWIHTETVKSLGPLEWVLNTPKHHRLHHGSMLWCLDKNYGGCLIVWDRLFGTFVEDKKDQEIIYGLVYNQPSFNPFFLQIFYNANLVKKWKAMNGWKNKLCSLIKGPSWLPGRPWTGVDEDKHSVTHRIKYDVKLATWCNVYLIVHFAAVLMGFQELMLRHMNMSPVAVFCSVIYILASLTVIGLMFEDHPKAAIFELIRCIALAAILPSYSGGHPSSNGQSFLLLRCFFVLSAVFWSLHCLKVLQIRVKTKSL</sequence>
<dbReference type="GO" id="GO:0050479">
    <property type="term" value="F:glyceryl-ether monooxygenase activity"/>
    <property type="evidence" value="ECO:0007669"/>
    <property type="project" value="UniProtKB-EC"/>
</dbReference>
<keyword evidence="8" id="KW-0443">Lipid metabolism</keyword>
<keyword evidence="6" id="KW-0560">Oxidoreductase</keyword>
<dbReference type="GO" id="GO:0006643">
    <property type="term" value="P:membrane lipid metabolic process"/>
    <property type="evidence" value="ECO:0007669"/>
    <property type="project" value="TreeGrafter"/>
</dbReference>
<keyword evidence="4" id="KW-0256">Endoplasmic reticulum</keyword>
<evidence type="ECO:0000313" key="18">
    <source>
        <dbReference type="Proteomes" id="UP000291343"/>
    </source>
</evidence>
<evidence type="ECO:0000256" key="4">
    <source>
        <dbReference type="ARBA" id="ARBA00022824"/>
    </source>
</evidence>
<feature type="transmembrane region" description="Helical" evidence="14">
    <location>
        <begin position="361"/>
        <end position="381"/>
    </location>
</feature>
<evidence type="ECO:0000256" key="14">
    <source>
        <dbReference type="SAM" id="Phobius"/>
    </source>
</evidence>
<evidence type="ECO:0000256" key="12">
    <source>
        <dbReference type="ARBA" id="ARBA00040992"/>
    </source>
</evidence>
<comment type="similarity">
    <text evidence="10">Belongs to the sterol desaturase family. TMEM195 subfamily.</text>
</comment>
<reference evidence="17 18" key="1">
    <citation type="journal article" date="2017" name="Gigascience">
        <title>Genome sequence of the small brown planthopper, Laodelphax striatellus.</title>
        <authorList>
            <person name="Zhu J."/>
            <person name="Jiang F."/>
            <person name="Wang X."/>
            <person name="Yang P."/>
            <person name="Bao Y."/>
            <person name="Zhao W."/>
            <person name="Wang W."/>
            <person name="Lu H."/>
            <person name="Wang Q."/>
            <person name="Cui N."/>
            <person name="Li J."/>
            <person name="Chen X."/>
            <person name="Luo L."/>
            <person name="Yu J."/>
            <person name="Kang L."/>
            <person name="Cui F."/>
        </authorList>
    </citation>
    <scope>NUCLEOTIDE SEQUENCE [LARGE SCALE GENOMIC DNA]</scope>
    <source>
        <strain evidence="17">Lst14</strain>
    </source>
</reference>
<accession>A0A482WKX7</accession>
<evidence type="ECO:0000256" key="3">
    <source>
        <dbReference type="ARBA" id="ARBA00022692"/>
    </source>
</evidence>
<comment type="caution">
    <text evidence="17">The sequence shown here is derived from an EMBL/GenBank/DDBJ whole genome shotgun (WGS) entry which is preliminary data.</text>
</comment>
<dbReference type="Proteomes" id="UP000291343">
    <property type="component" value="Unassembled WGS sequence"/>
</dbReference>
<dbReference type="Pfam" id="PF04116">
    <property type="entry name" value="FA_hydroxylase"/>
    <property type="match status" value="1"/>
</dbReference>
<evidence type="ECO:0000256" key="7">
    <source>
        <dbReference type="ARBA" id="ARBA00023004"/>
    </source>
</evidence>
<evidence type="ECO:0000256" key="13">
    <source>
        <dbReference type="ARBA" id="ARBA00047556"/>
    </source>
</evidence>
<evidence type="ECO:0000259" key="15">
    <source>
        <dbReference type="Pfam" id="PF04116"/>
    </source>
</evidence>
<dbReference type="InterPro" id="IPR006694">
    <property type="entry name" value="Fatty_acid_hydroxylase"/>
</dbReference>
<feature type="domain" description="Fatty acid hydroxylase" evidence="15">
    <location>
        <begin position="147"/>
        <end position="278"/>
    </location>
</feature>
<dbReference type="InterPro" id="IPR051689">
    <property type="entry name" value="Sterol_desaturase/TMEM195"/>
</dbReference>
<keyword evidence="3 14" id="KW-0812">Transmembrane</keyword>
<evidence type="ECO:0000259" key="16">
    <source>
        <dbReference type="Pfam" id="PF24858"/>
    </source>
</evidence>
<proteinExistence type="inferred from homology"/>
<evidence type="ECO:0000256" key="8">
    <source>
        <dbReference type="ARBA" id="ARBA00023098"/>
    </source>
</evidence>